<gene>
    <name evidence="4" type="ORF">BAA01_08565</name>
</gene>
<evidence type="ECO:0000259" key="3">
    <source>
        <dbReference type="Pfam" id="PF01557"/>
    </source>
</evidence>
<dbReference type="GO" id="GO:0018773">
    <property type="term" value="F:acetylpyruvate hydrolase activity"/>
    <property type="evidence" value="ECO:0007669"/>
    <property type="project" value="TreeGrafter"/>
</dbReference>
<feature type="domain" description="Fumarylacetoacetase-like C-terminal" evidence="3">
    <location>
        <begin position="103"/>
        <end position="307"/>
    </location>
</feature>
<dbReference type="EMBL" id="LZRT01000064">
    <property type="protein sequence ID" value="OUM88210.1"/>
    <property type="molecule type" value="Genomic_DNA"/>
</dbReference>
<dbReference type="FunFam" id="3.90.850.10:FF:000002">
    <property type="entry name" value="2-hydroxyhepta-2,4-diene-1,7-dioate isomerase"/>
    <property type="match status" value="1"/>
</dbReference>
<dbReference type="PANTHER" id="PTHR11820">
    <property type="entry name" value="ACYLPYRUVASE"/>
    <property type="match status" value="1"/>
</dbReference>
<comment type="similarity">
    <text evidence="1">Belongs to the FAH family.</text>
</comment>
<dbReference type="PANTHER" id="PTHR11820:SF7">
    <property type="entry name" value="ACYLPYRUVASE FAHD1, MITOCHONDRIAL"/>
    <property type="match status" value="1"/>
</dbReference>
<dbReference type="InterPro" id="IPR036663">
    <property type="entry name" value="Fumarylacetoacetase_C_sf"/>
</dbReference>
<organism evidence="4 5">
    <name type="scientific">Bacillus thermozeamaize</name>
    <dbReference type="NCBI Taxonomy" id="230954"/>
    <lineage>
        <taxon>Bacteria</taxon>
        <taxon>Bacillati</taxon>
        <taxon>Bacillota</taxon>
        <taxon>Bacilli</taxon>
        <taxon>Bacillales</taxon>
        <taxon>Bacillaceae</taxon>
        <taxon>Bacillus</taxon>
    </lineage>
</organism>
<dbReference type="AlphaFoldDB" id="A0A1Y3PLJ1"/>
<evidence type="ECO:0000313" key="5">
    <source>
        <dbReference type="Proteomes" id="UP000196475"/>
    </source>
</evidence>
<dbReference type="GO" id="GO:0016853">
    <property type="term" value="F:isomerase activity"/>
    <property type="evidence" value="ECO:0007669"/>
    <property type="project" value="UniProtKB-ARBA"/>
</dbReference>
<sequence length="311" mass="33970">MRFVTYIADGKTAVGLLTRDQKYVIHLRQAQIVKDDPKPVAHPLPDSLLQCIQMGEAFVEISREILQFVEAYRKNAGDVSLSWLKPLESVQLLAPIPRPAKNIFCVGKNYAAHAAEMGGREAIPEHLVVFSKAPTAVAHPGAVVSCQSHVTRQMDYEGELAVVIGKRARSVTEEEAMDVVFGYTLINDLTARDLQARHQQWLIGKSLDGFCPMGPYLVTKEEVPTPERLKIVTRVNGEVRQSANTEQMIFTIPKIIATLSAGITLEPGDIIATGTPAGVGHAMNPPSYLRPGDLVEVEVEGLGVLKTMIGE</sequence>
<accession>A0A1Y3PLJ1</accession>
<dbReference type="GO" id="GO:0046872">
    <property type="term" value="F:metal ion binding"/>
    <property type="evidence" value="ECO:0007669"/>
    <property type="project" value="UniProtKB-KW"/>
</dbReference>
<keyword evidence="2" id="KW-0479">Metal-binding</keyword>
<dbReference type="Pfam" id="PF01557">
    <property type="entry name" value="FAA_hydrolase"/>
    <property type="match status" value="1"/>
</dbReference>
<dbReference type="Gene3D" id="3.90.850.10">
    <property type="entry name" value="Fumarylacetoacetase-like, C-terminal domain"/>
    <property type="match status" value="1"/>
</dbReference>
<comment type="caution">
    <text evidence="4">The sequence shown here is derived from an EMBL/GenBank/DDBJ whole genome shotgun (WGS) entry which is preliminary data.</text>
</comment>
<evidence type="ECO:0000256" key="2">
    <source>
        <dbReference type="ARBA" id="ARBA00022723"/>
    </source>
</evidence>
<dbReference type="Proteomes" id="UP000196475">
    <property type="component" value="Unassembled WGS sequence"/>
</dbReference>
<dbReference type="GO" id="GO:0019752">
    <property type="term" value="P:carboxylic acid metabolic process"/>
    <property type="evidence" value="ECO:0007669"/>
    <property type="project" value="UniProtKB-ARBA"/>
</dbReference>
<dbReference type="InterPro" id="IPR011234">
    <property type="entry name" value="Fumarylacetoacetase-like_C"/>
</dbReference>
<proteinExistence type="inferred from homology"/>
<protein>
    <recommendedName>
        <fullName evidence="3">Fumarylacetoacetase-like C-terminal domain-containing protein</fullName>
    </recommendedName>
</protein>
<evidence type="ECO:0000256" key="1">
    <source>
        <dbReference type="ARBA" id="ARBA00010211"/>
    </source>
</evidence>
<reference evidence="5" key="1">
    <citation type="submission" date="2016-06" db="EMBL/GenBank/DDBJ databases">
        <authorList>
            <person name="Nascimento L."/>
            <person name="Pereira R.V."/>
            <person name="Martins L.F."/>
            <person name="Quaggio R.B."/>
            <person name="Silva A.M."/>
            <person name="Setubal J.C."/>
        </authorList>
    </citation>
    <scope>NUCLEOTIDE SEQUENCE [LARGE SCALE GENOMIC DNA]</scope>
</reference>
<name>A0A1Y3PLJ1_9BACI</name>
<dbReference type="SUPFAM" id="SSF56529">
    <property type="entry name" value="FAH"/>
    <property type="match status" value="1"/>
</dbReference>
<evidence type="ECO:0000313" key="4">
    <source>
        <dbReference type="EMBL" id="OUM88210.1"/>
    </source>
</evidence>